<dbReference type="STRING" id="684364.F4PAD6"/>
<dbReference type="GO" id="GO:0000175">
    <property type="term" value="F:3'-5'-RNA exonuclease activity"/>
    <property type="evidence" value="ECO:0000318"/>
    <property type="project" value="GO_Central"/>
</dbReference>
<evidence type="ECO:0000259" key="1">
    <source>
        <dbReference type="SMART" id="SM00955"/>
    </source>
</evidence>
<dbReference type="OrthoDB" id="2285229at2759"/>
<dbReference type="Pfam" id="PF00773">
    <property type="entry name" value="RNB"/>
    <property type="match status" value="1"/>
</dbReference>
<keyword evidence="3" id="KW-1185">Reference proteome</keyword>
<dbReference type="GO" id="GO:0003723">
    <property type="term" value="F:RNA binding"/>
    <property type="evidence" value="ECO:0007669"/>
    <property type="project" value="InterPro"/>
</dbReference>
<evidence type="ECO:0000313" key="2">
    <source>
        <dbReference type="EMBL" id="EGF78051.1"/>
    </source>
</evidence>
<proteinExistence type="predicted"/>
<dbReference type="InterPro" id="IPR012340">
    <property type="entry name" value="NA-bd_OB-fold"/>
</dbReference>
<organism evidence="2 3">
    <name type="scientific">Batrachochytrium dendrobatidis (strain JAM81 / FGSC 10211)</name>
    <name type="common">Frog chytrid fungus</name>
    <dbReference type="NCBI Taxonomy" id="684364"/>
    <lineage>
        <taxon>Eukaryota</taxon>
        <taxon>Fungi</taxon>
        <taxon>Fungi incertae sedis</taxon>
        <taxon>Chytridiomycota</taxon>
        <taxon>Chytridiomycota incertae sedis</taxon>
        <taxon>Chytridiomycetes</taxon>
        <taxon>Rhizophydiales</taxon>
        <taxon>Rhizophydiales incertae sedis</taxon>
        <taxon>Batrachochytrium</taxon>
    </lineage>
</organism>
<dbReference type="SMART" id="SM00955">
    <property type="entry name" value="RNB"/>
    <property type="match status" value="1"/>
</dbReference>
<dbReference type="HOGENOM" id="CLU_002512_0_1_1"/>
<dbReference type="InterPro" id="IPR050180">
    <property type="entry name" value="RNR_Ribonuclease"/>
</dbReference>
<dbReference type="InterPro" id="IPR001900">
    <property type="entry name" value="RNase_II/R"/>
</dbReference>
<reference evidence="2 3" key="1">
    <citation type="submission" date="2009-12" db="EMBL/GenBank/DDBJ databases">
        <title>The draft genome of Batrachochytrium dendrobatidis.</title>
        <authorList>
            <consortium name="US DOE Joint Genome Institute (JGI-PGF)"/>
            <person name="Kuo A."/>
            <person name="Salamov A."/>
            <person name="Schmutz J."/>
            <person name="Lucas S."/>
            <person name="Pitluck S."/>
            <person name="Rosenblum E."/>
            <person name="Stajich J."/>
            <person name="Eisen M."/>
            <person name="Grigoriev I.V."/>
        </authorList>
    </citation>
    <scope>NUCLEOTIDE SEQUENCE [LARGE SCALE GENOMIC DNA]</scope>
    <source>
        <strain evidence="3">JAM81 / FGSC 10211</strain>
    </source>
</reference>
<dbReference type="PANTHER" id="PTHR23355">
    <property type="entry name" value="RIBONUCLEASE"/>
    <property type="match status" value="1"/>
</dbReference>
<dbReference type="EMBL" id="GL882890">
    <property type="protein sequence ID" value="EGF78051.1"/>
    <property type="molecule type" value="Genomic_DNA"/>
</dbReference>
<evidence type="ECO:0000313" key="3">
    <source>
        <dbReference type="Proteomes" id="UP000007241"/>
    </source>
</evidence>
<dbReference type="GO" id="GO:0006402">
    <property type="term" value="P:mRNA catabolic process"/>
    <property type="evidence" value="ECO:0000318"/>
    <property type="project" value="GO_Central"/>
</dbReference>
<dbReference type="GeneID" id="18244165"/>
<dbReference type="AlphaFoldDB" id="F4PAD6"/>
<dbReference type="OMA" id="LRRYMDM"/>
<dbReference type="GO" id="GO:0000932">
    <property type="term" value="C:P-body"/>
    <property type="evidence" value="ECO:0000318"/>
    <property type="project" value="GO_Central"/>
</dbReference>
<dbReference type="SUPFAM" id="SSF50249">
    <property type="entry name" value="Nucleic acid-binding proteins"/>
    <property type="match status" value="1"/>
</dbReference>
<name>F4PAD6_BATDJ</name>
<accession>F4PAD6</accession>
<dbReference type="Proteomes" id="UP000007241">
    <property type="component" value="Unassembled WGS sequence"/>
</dbReference>
<feature type="domain" description="RNB" evidence="1">
    <location>
        <begin position="374"/>
        <end position="784"/>
    </location>
</feature>
<dbReference type="PANTHER" id="PTHR23355:SF65">
    <property type="entry name" value="EXORIBONUCLEASE CYT-4, PUTATIVE (AFU_ORTHOLOGUE AFUA_7G01550)-RELATED"/>
    <property type="match status" value="1"/>
</dbReference>
<dbReference type="RefSeq" id="XP_006681563.1">
    <property type="nucleotide sequence ID" value="XM_006681500.1"/>
</dbReference>
<gene>
    <name evidence="2" type="ORF">BATDEDRAFT_91181</name>
</gene>
<protein>
    <recommendedName>
        <fullName evidence="1">RNB domain-containing protein</fullName>
    </recommendedName>
</protein>
<dbReference type="InParanoid" id="F4PAD6"/>
<sequence>MTLLGNGHVLLHSQSDVFFNIPYWIKDNSTPIPGTATKVALGMSTLTASQLQIKNIPKSITHNIIDFQRLVDGHMTVIREKSELIHSELIKGRSQKEISKGVDFSTADAAKIAFDVVHPTHSQLYCTFLFLCKNNMQFVPADTYKLLESSMFRLRPKKEHEQISWIMSQVRQTISGNADSHFTAFLNKSKTLIQWFRTGSTALVERPSINFTAEDKIFINTILQSLSVAQNFPSFERTFSWVHVLKRIAPLYSFYPGEADVILFLKEIGVHAPWENIALHQSTNIGRPSFMFGEEGDLVTQKSDALGRELCVKHNIAVEESVFENADTAVNTEWSVADRFSTQVIAFPSAMNPLSTESKSTKAFYENDIMASSRVDFGQQPVYIIDSSTANELDDGISLEETPQGTWIHIHIADPTAYIPPNHELSLLAQLRGNSLYLPERHFPMMPDYLSSKLMGLDVSSYSLTFSARLSTNGEIIDYKVAPGYIRKPVVTRYDDVDNVLDWSQVYGMDAPRDSVSPWTRTFLDNHISKMSGKATPDANDTASINKIKTTAPVANVLTENDASNLKKLHQFALLHQKHRISQGAFIPDQINASVRVEPHPLPLIYDPKSPLATPDVVMSELELSHLSPSHILVSEMMIIAGRVAAKFCQDHNIPVPYRGQASVFDSPKIQSENQLKKHDTQKYIETMLSTRDQETGILPMSSMLEIIRYLPAGQWSTKPICHSSMGIHGICPLTMRSTADRNLESFGQPPSLSSMTGYVKASSPLRRYNDIMVHWQIKSVFLRKQMHSDPSAKLSKIDTTPFSLNQVTQLIPFLQRSTLTINDMSNRAGRFWKLEWVRRRELMSLHGDAYDPNLLRMVSPRVTKNGSILSAAAIAPLDFKSTAIKTDQVRKQVNVYTAIVVESPELRKNQFARVQVIELGGLRTICEMLDEDGELTPLATVIQCVVEKCDPSMGRLQLKQI</sequence>